<reference evidence="2 3" key="1">
    <citation type="journal article" date="2017" name="Environ. Microbiol.">
        <title>Decay of the glycolytic pathway and adaptation to intranuclear parasitism within Enterocytozoonidae microsporidia.</title>
        <authorList>
            <person name="Wiredu Boakye D."/>
            <person name="Jaroenlak P."/>
            <person name="Prachumwat A."/>
            <person name="Williams T.A."/>
            <person name="Bateman K.S."/>
            <person name="Itsathitphaisarn O."/>
            <person name="Sritunyalucksana K."/>
            <person name="Paszkiewicz K.H."/>
            <person name="Moore K.A."/>
            <person name="Stentiford G.D."/>
            <person name="Williams B.A."/>
        </authorList>
    </citation>
    <scope>NUCLEOTIDE SEQUENCE [LARGE SCALE GENOMIC DNA]</scope>
    <source>
        <strain evidence="2 3">TH1</strain>
    </source>
</reference>
<sequence length="204" mass="24645">MIFTIFNLCYSLILNLNEIENSITKNTLYDNNLKKTNDSIQMISVEKKNNFLCSIFNNLLQVYRENDFYSRIQSITTFFEKRTEKIKQEENSLKEIFTKISEITQEGYFLEKENAEILNKKFHLFYLVLDYHLKYNIKHIHYMNYVKRKIRNYSKHFLLNEKEITEITNNLHNLISQIKNQNDKIKKYKNLSLGVLQFIITQNT</sequence>
<evidence type="ECO:0000313" key="2">
    <source>
        <dbReference type="EMBL" id="OQS55464.1"/>
    </source>
</evidence>
<dbReference type="EMBL" id="MNPJ01000009">
    <property type="protein sequence ID" value="OQS55464.1"/>
    <property type="molecule type" value="Genomic_DNA"/>
</dbReference>
<protein>
    <submittedName>
        <fullName evidence="2">Uncharacterized protein</fullName>
    </submittedName>
</protein>
<organism evidence="2 3">
    <name type="scientific">Ecytonucleospora hepatopenaei</name>
    <dbReference type="NCBI Taxonomy" id="646526"/>
    <lineage>
        <taxon>Eukaryota</taxon>
        <taxon>Fungi</taxon>
        <taxon>Fungi incertae sedis</taxon>
        <taxon>Microsporidia</taxon>
        <taxon>Enterocytozoonidae</taxon>
        <taxon>Ecytonucleospora</taxon>
    </lineage>
</organism>
<evidence type="ECO:0000313" key="3">
    <source>
        <dbReference type="Proteomes" id="UP000192758"/>
    </source>
</evidence>
<proteinExistence type="predicted"/>
<name>A0A1W0E871_9MICR</name>
<comment type="caution">
    <text evidence="2">The sequence shown here is derived from an EMBL/GenBank/DDBJ whole genome shotgun (WGS) entry which is preliminary data.</text>
</comment>
<evidence type="ECO:0000256" key="1">
    <source>
        <dbReference type="SAM" id="Coils"/>
    </source>
</evidence>
<dbReference type="AlphaFoldDB" id="A0A1W0E871"/>
<feature type="coiled-coil region" evidence="1">
    <location>
        <begin position="164"/>
        <end position="191"/>
    </location>
</feature>
<gene>
    <name evidence="2" type="ORF">EHP00_1195</name>
</gene>
<keyword evidence="1" id="KW-0175">Coiled coil</keyword>
<dbReference type="VEuPathDB" id="MicrosporidiaDB:EHP00_1195"/>
<accession>A0A1W0E871</accession>
<dbReference type="Proteomes" id="UP000192758">
    <property type="component" value="Unassembled WGS sequence"/>
</dbReference>
<keyword evidence="3" id="KW-1185">Reference proteome</keyword>